<protein>
    <submittedName>
        <fullName evidence="1">Uncharacterized protein</fullName>
    </submittedName>
</protein>
<name>A0A450RTU2_9GAMM</name>
<proteinExistence type="predicted"/>
<dbReference type="InterPro" id="IPR035069">
    <property type="entry name" value="TTHA1013/TTHA0281-like"/>
</dbReference>
<accession>A0A450RTU2</accession>
<reference evidence="1" key="1">
    <citation type="submission" date="2019-02" db="EMBL/GenBank/DDBJ databases">
        <authorList>
            <person name="Gruber-Vodicka R. H."/>
            <person name="Seah K. B. B."/>
        </authorList>
    </citation>
    <scope>NUCLEOTIDE SEQUENCE</scope>
    <source>
        <strain evidence="1">BECK_DK161</strain>
    </source>
</reference>
<gene>
    <name evidence="1" type="ORF">BECKDK2373C_GA0170839_10011</name>
</gene>
<evidence type="ECO:0000313" key="1">
    <source>
        <dbReference type="EMBL" id="VFJ42465.1"/>
    </source>
</evidence>
<sequence length="73" mass="8532">MKKSDKYHKWVEWNEEDQVYIAKCPDLITGIHGDDPVSLYGELCELLEEVIDYFHREGRPLPSGRVKPMLEIA</sequence>
<dbReference type="AlphaFoldDB" id="A0A450RTU2"/>
<organism evidence="1">
    <name type="scientific">Candidatus Kentrum sp. DK</name>
    <dbReference type="NCBI Taxonomy" id="2126562"/>
    <lineage>
        <taxon>Bacteria</taxon>
        <taxon>Pseudomonadati</taxon>
        <taxon>Pseudomonadota</taxon>
        <taxon>Gammaproteobacteria</taxon>
        <taxon>Candidatus Kentrum</taxon>
    </lineage>
</organism>
<dbReference type="EMBL" id="CAADEY010000001">
    <property type="protein sequence ID" value="VFJ42465.1"/>
    <property type="molecule type" value="Genomic_DNA"/>
</dbReference>
<dbReference type="SUPFAM" id="SSF143100">
    <property type="entry name" value="TTHA1013/TTHA0281-like"/>
    <property type="match status" value="1"/>
</dbReference>